<evidence type="ECO:0000256" key="5">
    <source>
        <dbReference type="ARBA" id="ARBA00022692"/>
    </source>
</evidence>
<feature type="compositionally biased region" description="Basic and acidic residues" evidence="11">
    <location>
        <begin position="1"/>
        <end position="56"/>
    </location>
</feature>
<reference evidence="12 13" key="1">
    <citation type="journal article" date="2019" name="Front. Genet.">
        <title>Whole-Genome Sequencing of the Opportunistic Yeast Pathogen Candida inconspicua Uncovers Its Hybrid Origin.</title>
        <authorList>
            <person name="Mixao V."/>
            <person name="Hansen A.P."/>
            <person name="Saus E."/>
            <person name="Boekhout T."/>
            <person name="Lass-Florl C."/>
            <person name="Gabaldon T."/>
        </authorList>
    </citation>
    <scope>NUCLEOTIDE SEQUENCE [LARGE SCALE GENOMIC DNA]</scope>
    <source>
        <strain evidence="12 13">CBS 180</strain>
    </source>
</reference>
<feature type="compositionally biased region" description="Acidic residues" evidence="11">
    <location>
        <begin position="73"/>
        <end position="86"/>
    </location>
</feature>
<dbReference type="InterPro" id="IPR029044">
    <property type="entry name" value="Nucleotide-diphossugar_trans"/>
</dbReference>
<evidence type="ECO:0000256" key="6">
    <source>
        <dbReference type="ARBA" id="ARBA00022968"/>
    </source>
</evidence>
<evidence type="ECO:0000256" key="9">
    <source>
        <dbReference type="ARBA" id="ARBA00023136"/>
    </source>
</evidence>
<keyword evidence="10" id="KW-0325">Glycoprotein</keyword>
<evidence type="ECO:0000256" key="10">
    <source>
        <dbReference type="ARBA" id="ARBA00023180"/>
    </source>
</evidence>
<dbReference type="SUPFAM" id="SSF53448">
    <property type="entry name" value="Nucleotide-diphospho-sugar transferases"/>
    <property type="match status" value="2"/>
</dbReference>
<dbReference type="GO" id="GO:0000026">
    <property type="term" value="F:alpha-1,2-mannosyltransferase activity"/>
    <property type="evidence" value="ECO:0007669"/>
    <property type="project" value="TreeGrafter"/>
</dbReference>
<evidence type="ECO:0000256" key="7">
    <source>
        <dbReference type="ARBA" id="ARBA00022989"/>
    </source>
</evidence>
<organism evidence="12 13">
    <name type="scientific">Pichia inconspicua</name>
    <dbReference type="NCBI Taxonomy" id="52247"/>
    <lineage>
        <taxon>Eukaryota</taxon>
        <taxon>Fungi</taxon>
        <taxon>Dikarya</taxon>
        <taxon>Ascomycota</taxon>
        <taxon>Saccharomycotina</taxon>
        <taxon>Pichiomycetes</taxon>
        <taxon>Pichiales</taxon>
        <taxon>Pichiaceae</taxon>
        <taxon>Pichia</taxon>
    </lineage>
</organism>
<keyword evidence="6" id="KW-0735">Signal-anchor</keyword>
<dbReference type="GO" id="GO:0000139">
    <property type="term" value="C:Golgi membrane"/>
    <property type="evidence" value="ECO:0007669"/>
    <property type="project" value="UniProtKB-SubCell"/>
</dbReference>
<gene>
    <name evidence="12" type="ORF">CANINC_002827</name>
</gene>
<keyword evidence="4" id="KW-0808">Transferase</keyword>
<keyword evidence="7" id="KW-1133">Transmembrane helix</keyword>
<keyword evidence="9" id="KW-0472">Membrane</keyword>
<dbReference type="EMBL" id="SELW01000468">
    <property type="protein sequence ID" value="TID26132.1"/>
    <property type="molecule type" value="Genomic_DNA"/>
</dbReference>
<proteinExistence type="inferred from homology"/>
<comment type="pathway">
    <text evidence="2">Protein modification; protein glycosylation.</text>
</comment>
<comment type="similarity">
    <text evidence="3">Belongs to the MNN1/MNT family.</text>
</comment>
<comment type="caution">
    <text evidence="12">The sequence shown here is derived from an EMBL/GenBank/DDBJ whole genome shotgun (WGS) entry which is preliminary data.</text>
</comment>
<keyword evidence="13" id="KW-1185">Reference proteome</keyword>
<feature type="region of interest" description="Disordered" evidence="11">
    <location>
        <begin position="1"/>
        <end position="102"/>
    </location>
</feature>
<dbReference type="OrthoDB" id="430354at2759"/>
<evidence type="ECO:0000313" key="13">
    <source>
        <dbReference type="Proteomes" id="UP000307173"/>
    </source>
</evidence>
<feature type="region of interest" description="Disordered" evidence="11">
    <location>
        <begin position="134"/>
        <end position="158"/>
    </location>
</feature>
<dbReference type="AlphaFoldDB" id="A0A4T0X036"/>
<comment type="subcellular location">
    <subcellularLocation>
        <location evidence="1">Golgi apparatus membrane</location>
        <topology evidence="1">Single-pass type II membrane protein</topology>
    </subcellularLocation>
</comment>
<sequence length="1270" mass="149020">MELNNKVDYDQKNLEEHQIETGNRKDTSGKDLTPEIKTDSDVKKEGHADGKSNFKEIEEEPIDDVTREKMLEEDLENTEENEDDTSENGGKDDKNPKHKVNKETVVQLIGEIDETGLKMNDAVIEKVEKILDEEIKEENAPEPLDDSSYAENEQEELSEEDTKIIEEEISEMKQNANVNTNPADPNKDWSLKYNSELDKVTASELLEGNKYVKEFFGQVAELMHGNRLSFPLKQRMRMENGKTIIDPIITRSDWDDDLNEKELESLFHFPEEFVEDATIKHKIVTDNIPNMTPQFYSGNGYVVVGGGKYSWYALLAIETLRKIGSKLPVEVFIPTNEEYEPELCEEILPKYNARCIRINSIFDEEVLKDVKITGYQYKSIALLASSFENAFLLDSDNYPVKNPDSIFDSEVYLSNTMITWPDYWRRTTSPKYYQITGKKIGKQVRYLDDEDTDPKYYTPHGELGEKEMREKVQFHNREGTIKEWTTESGQMLINKKIHFRSLLLALYYNLEGQFGYYPLLSQGGAGEGDKETFVAAATYYGLPYYQVRKKPDRAYGYFKWEGSFIDTSIIQYDPVRDYRVLQHINREIDSRIELDGREFKYDYFALQQHKVSIEISKPMFYHVHETKMDPFKLFQDRATYDESGKKLRNLGGDFPRFGFDLEAFLWKKTKEHFCVEKTPIAFLFENDKEGVREEICGEFMSQQLRFLSKSNRVLRKKLKSVDNEEFVNGNPYTIQFFQDIVNLMYENRLSFPLEQRMKMKNGKTIIDPVILLSELSDDTSEKVLEGLFHFPDNFIEDAKIKHKIITDNLPDIKPNFYKGNGYVIVGGGKYSWFSLLVVETLRKLGSELPIEIFIPSEEDYEEEFCDVILKPFNARCILINNVFNSELIEKIKVTGYQYKSLALLASSFENTFLLDSDNYPVINPDKLFESELYRKYNMITWPDYWKRTTSPKYYEIIGKEIGKRVRYLDDEYTDIKHFTPNEQSEEYLRNEVGFHDREGTIKEWTTESGQMLINKKVHFKTLLLALYYNLEGQFGYYPLLSQGGAGEGDKESFVAAASFYGLDYYQVHKKPDRAYGFHKWREELVDTSIIQYDPIRDYQALKFVNRNIDLEIEFMGLRFIYDYFELYQHKFSIQASRPMFYHVHETKLDPIELMKNLATFDLDGYKLRNLGGDFPKFGFDLEQFLWVKVKEHFCENRMNLRFIIEADKKELRELCDNFIDKEIEFLDKTHDVIIQTYDLKRPYDMLNRCTNILGDKPEKKNEGVSKDEMK</sequence>
<evidence type="ECO:0000256" key="1">
    <source>
        <dbReference type="ARBA" id="ARBA00004323"/>
    </source>
</evidence>
<evidence type="ECO:0000256" key="2">
    <source>
        <dbReference type="ARBA" id="ARBA00004922"/>
    </source>
</evidence>
<protein>
    <recommendedName>
        <fullName evidence="14">Glycosyltransferase family 71 protein</fullName>
    </recommendedName>
</protein>
<dbReference type="InterPro" id="IPR022751">
    <property type="entry name" value="Alpha_mannosyltransferase"/>
</dbReference>
<keyword evidence="8" id="KW-0333">Golgi apparatus</keyword>
<dbReference type="PANTHER" id="PTHR31646">
    <property type="entry name" value="ALPHA-1,2-MANNOSYLTRANSFERASE MNN2"/>
    <property type="match status" value="1"/>
</dbReference>
<dbReference type="STRING" id="52247.A0A4T0X036"/>
<dbReference type="Proteomes" id="UP000307173">
    <property type="component" value="Unassembled WGS sequence"/>
</dbReference>
<evidence type="ECO:0008006" key="14">
    <source>
        <dbReference type="Google" id="ProtNLM"/>
    </source>
</evidence>
<evidence type="ECO:0000256" key="4">
    <source>
        <dbReference type="ARBA" id="ARBA00022679"/>
    </source>
</evidence>
<evidence type="ECO:0000256" key="3">
    <source>
        <dbReference type="ARBA" id="ARBA00009105"/>
    </source>
</evidence>
<evidence type="ECO:0000313" key="12">
    <source>
        <dbReference type="EMBL" id="TID26132.1"/>
    </source>
</evidence>
<evidence type="ECO:0000256" key="8">
    <source>
        <dbReference type="ARBA" id="ARBA00023034"/>
    </source>
</evidence>
<dbReference type="Pfam" id="PF11051">
    <property type="entry name" value="Mannosyl_trans3"/>
    <property type="match status" value="2"/>
</dbReference>
<dbReference type="PANTHER" id="PTHR31646:SF1">
    <property type="entry name" value="ALPHA-1,2-MANNOSYLTRANSFERASE MNN2"/>
    <property type="match status" value="1"/>
</dbReference>
<evidence type="ECO:0000256" key="11">
    <source>
        <dbReference type="SAM" id="MobiDB-lite"/>
    </source>
</evidence>
<dbReference type="FunFam" id="3.90.550.10:FF:000177">
    <property type="entry name" value="MNN5p Alpha-1,2-mannosyltransferase"/>
    <property type="match status" value="2"/>
</dbReference>
<name>A0A4T0X036_9ASCO</name>
<dbReference type="GO" id="GO:0046354">
    <property type="term" value="P:mannan biosynthetic process"/>
    <property type="evidence" value="ECO:0007669"/>
    <property type="project" value="UniProtKB-ARBA"/>
</dbReference>
<accession>A0A4T0X036</accession>
<keyword evidence="5" id="KW-0812">Transmembrane</keyword>